<dbReference type="KEGG" id="sxn:IAG42_22910"/>
<dbReference type="Proteomes" id="UP000516428">
    <property type="component" value="Chromosome"/>
</dbReference>
<evidence type="ECO:0000256" key="1">
    <source>
        <dbReference type="ARBA" id="ARBA00022741"/>
    </source>
</evidence>
<protein>
    <submittedName>
        <fullName evidence="4">ATP-binding cassette domain-containing protein</fullName>
    </submittedName>
</protein>
<dbReference type="Gene3D" id="3.40.50.300">
    <property type="entry name" value="P-loop containing nucleotide triphosphate hydrolases"/>
    <property type="match status" value="1"/>
</dbReference>
<dbReference type="PROSITE" id="PS50893">
    <property type="entry name" value="ABC_TRANSPORTER_2"/>
    <property type="match status" value="1"/>
</dbReference>
<dbReference type="PANTHER" id="PTHR24220">
    <property type="entry name" value="IMPORT ATP-BINDING PROTEIN"/>
    <property type="match status" value="1"/>
</dbReference>
<keyword evidence="5" id="KW-1185">Reference proteome</keyword>
<proteinExistence type="predicted"/>
<dbReference type="InterPro" id="IPR003593">
    <property type="entry name" value="AAA+_ATPase"/>
</dbReference>
<evidence type="ECO:0000259" key="3">
    <source>
        <dbReference type="PROSITE" id="PS50893"/>
    </source>
</evidence>
<gene>
    <name evidence="4" type="ORF">IAG42_22910</name>
</gene>
<evidence type="ECO:0000313" key="5">
    <source>
        <dbReference type="Proteomes" id="UP000516428"/>
    </source>
</evidence>
<feature type="domain" description="ABC transporter" evidence="3">
    <location>
        <begin position="3"/>
        <end position="231"/>
    </location>
</feature>
<organism evidence="4 5">
    <name type="scientific">Streptomyces xanthii</name>
    <dbReference type="NCBI Taxonomy" id="2768069"/>
    <lineage>
        <taxon>Bacteria</taxon>
        <taxon>Bacillati</taxon>
        <taxon>Actinomycetota</taxon>
        <taxon>Actinomycetes</taxon>
        <taxon>Kitasatosporales</taxon>
        <taxon>Streptomycetaceae</taxon>
        <taxon>Streptomyces</taxon>
    </lineage>
</organism>
<dbReference type="InterPro" id="IPR017871">
    <property type="entry name" value="ABC_transporter-like_CS"/>
</dbReference>
<sequence>MTLRLTAVTVTLGSGASRTTALREVDAEFRSGELTALVGPSGSGKSTLLAVAGALLRPDTGQVRLGDLDLATLGDRERARARRTRIGYMFQSGNLLAGLTAEEQLLAAASLSGRRPRALRGRARELLDDVGLGHRTGHRPDQLSGGERQRVALARALLVEPELLLVDEPTAAVDRTRADELTALIARTTHEHGCVTVVATHDPVVTGAADATLDMLDLAAGRPVSACAPPAC</sequence>
<name>A0A7H1BBN8_9ACTN</name>
<dbReference type="GO" id="GO:0016887">
    <property type="term" value="F:ATP hydrolysis activity"/>
    <property type="evidence" value="ECO:0007669"/>
    <property type="project" value="InterPro"/>
</dbReference>
<dbReference type="InterPro" id="IPR003439">
    <property type="entry name" value="ABC_transporter-like_ATP-bd"/>
</dbReference>
<dbReference type="GO" id="GO:0005524">
    <property type="term" value="F:ATP binding"/>
    <property type="evidence" value="ECO:0007669"/>
    <property type="project" value="UniProtKB-KW"/>
</dbReference>
<evidence type="ECO:0000313" key="4">
    <source>
        <dbReference type="EMBL" id="QNS06143.1"/>
    </source>
</evidence>
<dbReference type="GO" id="GO:0005886">
    <property type="term" value="C:plasma membrane"/>
    <property type="evidence" value="ECO:0007669"/>
    <property type="project" value="TreeGrafter"/>
</dbReference>
<evidence type="ECO:0000256" key="2">
    <source>
        <dbReference type="ARBA" id="ARBA00022840"/>
    </source>
</evidence>
<dbReference type="SMART" id="SM00382">
    <property type="entry name" value="AAA"/>
    <property type="match status" value="1"/>
</dbReference>
<keyword evidence="2 4" id="KW-0067">ATP-binding</keyword>
<dbReference type="Pfam" id="PF00005">
    <property type="entry name" value="ABC_tran"/>
    <property type="match status" value="1"/>
</dbReference>
<dbReference type="RefSeq" id="WP_188338827.1">
    <property type="nucleotide sequence ID" value="NZ_CP061281.1"/>
</dbReference>
<dbReference type="PROSITE" id="PS00211">
    <property type="entry name" value="ABC_TRANSPORTER_1"/>
    <property type="match status" value="1"/>
</dbReference>
<dbReference type="InterPro" id="IPR015854">
    <property type="entry name" value="ABC_transpr_LolD-like"/>
</dbReference>
<accession>A0A7H1BBN8</accession>
<dbReference type="InterPro" id="IPR027417">
    <property type="entry name" value="P-loop_NTPase"/>
</dbReference>
<dbReference type="AlphaFoldDB" id="A0A7H1BBN8"/>
<reference evidence="4 5" key="1">
    <citation type="submission" date="2020-09" db="EMBL/GenBank/DDBJ databases">
        <title>A novel species.</title>
        <authorList>
            <person name="Gao J."/>
        </authorList>
    </citation>
    <scope>NUCLEOTIDE SEQUENCE [LARGE SCALE GENOMIC DNA]</scope>
    <source>
        <strain evidence="4 5">CRXT-Y-14</strain>
    </source>
</reference>
<dbReference type="SUPFAM" id="SSF52540">
    <property type="entry name" value="P-loop containing nucleoside triphosphate hydrolases"/>
    <property type="match status" value="1"/>
</dbReference>
<keyword evidence="1" id="KW-0547">Nucleotide-binding</keyword>
<dbReference type="GO" id="GO:0022857">
    <property type="term" value="F:transmembrane transporter activity"/>
    <property type="evidence" value="ECO:0007669"/>
    <property type="project" value="TreeGrafter"/>
</dbReference>
<dbReference type="PANTHER" id="PTHR24220:SF685">
    <property type="entry name" value="ABC TRANSPORTER RELATED"/>
    <property type="match status" value="1"/>
</dbReference>
<dbReference type="EMBL" id="CP061281">
    <property type="protein sequence ID" value="QNS06143.1"/>
    <property type="molecule type" value="Genomic_DNA"/>
</dbReference>